<dbReference type="InterPro" id="IPR046235">
    <property type="entry name" value="DUF6268"/>
</dbReference>
<dbReference type="RefSeq" id="WP_183882846.1">
    <property type="nucleotide sequence ID" value="NZ_JACHCD010000001.1"/>
</dbReference>
<feature type="signal peptide" evidence="1">
    <location>
        <begin position="1"/>
        <end position="21"/>
    </location>
</feature>
<evidence type="ECO:0000313" key="4">
    <source>
        <dbReference type="Proteomes" id="UP000537204"/>
    </source>
</evidence>
<name>A0A7W8ZNC3_9SPHI</name>
<gene>
    <name evidence="3" type="ORF">HDE68_002860</name>
</gene>
<keyword evidence="1" id="KW-0732">Signal</keyword>
<protein>
    <recommendedName>
        <fullName evidence="2">DUF6268 domain-containing protein</fullName>
    </recommendedName>
</protein>
<reference evidence="3 4" key="1">
    <citation type="submission" date="2020-08" db="EMBL/GenBank/DDBJ databases">
        <title>Genomic Encyclopedia of Type Strains, Phase IV (KMG-V): Genome sequencing to study the core and pangenomes of soil and plant-associated prokaryotes.</title>
        <authorList>
            <person name="Whitman W."/>
        </authorList>
    </citation>
    <scope>NUCLEOTIDE SEQUENCE [LARGE SCALE GENOMIC DNA]</scope>
    <source>
        <strain evidence="3 4">S3M1</strain>
    </source>
</reference>
<feature type="chain" id="PRO_5030881525" description="DUF6268 domain-containing protein" evidence="1">
    <location>
        <begin position="22"/>
        <end position="307"/>
    </location>
</feature>
<evidence type="ECO:0000256" key="1">
    <source>
        <dbReference type="SAM" id="SignalP"/>
    </source>
</evidence>
<dbReference type="Proteomes" id="UP000537204">
    <property type="component" value="Unassembled WGS sequence"/>
</dbReference>
<organism evidence="3 4">
    <name type="scientific">Pedobacter cryoconitis</name>
    <dbReference type="NCBI Taxonomy" id="188932"/>
    <lineage>
        <taxon>Bacteria</taxon>
        <taxon>Pseudomonadati</taxon>
        <taxon>Bacteroidota</taxon>
        <taxon>Sphingobacteriia</taxon>
        <taxon>Sphingobacteriales</taxon>
        <taxon>Sphingobacteriaceae</taxon>
        <taxon>Pedobacter</taxon>
    </lineage>
</organism>
<accession>A0A7W8ZNC3</accession>
<evidence type="ECO:0000313" key="3">
    <source>
        <dbReference type="EMBL" id="MBB5636947.1"/>
    </source>
</evidence>
<evidence type="ECO:0000259" key="2">
    <source>
        <dbReference type="Pfam" id="PF19783"/>
    </source>
</evidence>
<dbReference type="EMBL" id="JACHCE010000004">
    <property type="protein sequence ID" value="MBB5636947.1"/>
    <property type="molecule type" value="Genomic_DNA"/>
</dbReference>
<dbReference type="Pfam" id="PF19783">
    <property type="entry name" value="DUF6268"/>
    <property type="match status" value="1"/>
</dbReference>
<dbReference type="AlphaFoldDB" id="A0A7W8ZNC3"/>
<proteinExistence type="predicted"/>
<feature type="domain" description="DUF6268" evidence="2">
    <location>
        <begin position="18"/>
        <end position="298"/>
    </location>
</feature>
<comment type="caution">
    <text evidence="3">The sequence shown here is derived from an EMBL/GenBank/DDBJ whole genome shotgun (WGS) entry which is preliminary data.</text>
</comment>
<sequence length="307" mass="33721">MKTLHYCLIIVGLGLNLKASAQTGISGTIKADYVPFSNYIRPDSVKTGSTSNFKRMQLGFSIPLSAKIDSLGRPKIWSVNVGGSYAKIENRDYETKLFPAELLNAQVGLVHMRPISRTWSIMAMASVGVYTDMEKINGDNILVQGGVLFIKNFNPRLALGLGPVVSNTFGVPMVLPGIYFNWLTPGRYHLHINFPENIEFGAQLTPAFELKSVVELSGMTAVVNRDDQSMLLGYLQVVAGLRPEFKLGKSVTLQLTGGATLTRQFSTTSRKLKDFFKRKEQADPSFSTTAYGAVAIKWSLSKGKAKK</sequence>